<comment type="catalytic activity">
    <reaction evidence="10">
        <text>adenylyl-molybdopterin + molybdate = Mo-molybdopterin + AMP + H(+)</text>
        <dbReference type="Rhea" id="RHEA:35047"/>
        <dbReference type="ChEBI" id="CHEBI:15378"/>
        <dbReference type="ChEBI" id="CHEBI:36264"/>
        <dbReference type="ChEBI" id="CHEBI:62727"/>
        <dbReference type="ChEBI" id="CHEBI:71302"/>
        <dbReference type="ChEBI" id="CHEBI:456215"/>
        <dbReference type="EC" id="2.10.1.1"/>
    </reaction>
</comment>
<keyword evidence="5 11" id="KW-0500">Molybdenum</keyword>
<evidence type="ECO:0000256" key="5">
    <source>
        <dbReference type="ARBA" id="ARBA00022505"/>
    </source>
</evidence>
<dbReference type="EMBL" id="FWXD01000007">
    <property type="protein sequence ID" value="SMC23071.1"/>
    <property type="molecule type" value="Genomic_DNA"/>
</dbReference>
<dbReference type="InterPro" id="IPR008284">
    <property type="entry name" value="MoCF_biosynth_CS"/>
</dbReference>
<evidence type="ECO:0000256" key="8">
    <source>
        <dbReference type="ARBA" id="ARBA00022842"/>
    </source>
</evidence>
<comment type="similarity">
    <text evidence="4 11">Belongs to the MoeA family.</text>
</comment>
<dbReference type="SUPFAM" id="SSF63867">
    <property type="entry name" value="MoeA C-terminal domain-like"/>
    <property type="match status" value="1"/>
</dbReference>
<dbReference type="InterPro" id="IPR001453">
    <property type="entry name" value="MoaB/Mog_dom"/>
</dbReference>
<evidence type="ECO:0000256" key="10">
    <source>
        <dbReference type="ARBA" id="ARBA00047317"/>
    </source>
</evidence>
<dbReference type="NCBIfam" id="TIGR00177">
    <property type="entry name" value="molyb_syn"/>
    <property type="match status" value="1"/>
</dbReference>
<feature type="domain" description="MoaB/Mog" evidence="12">
    <location>
        <begin position="177"/>
        <end position="314"/>
    </location>
</feature>
<evidence type="ECO:0000313" key="13">
    <source>
        <dbReference type="EMBL" id="SMC23071.1"/>
    </source>
</evidence>
<dbReference type="GO" id="GO:0006777">
    <property type="term" value="P:Mo-molybdopterin cofactor biosynthetic process"/>
    <property type="evidence" value="ECO:0007669"/>
    <property type="project" value="UniProtKB-UniRule"/>
</dbReference>
<dbReference type="SMART" id="SM00852">
    <property type="entry name" value="MoCF_biosynth"/>
    <property type="match status" value="1"/>
</dbReference>
<dbReference type="UniPathway" id="UPA00344"/>
<proteinExistence type="inferred from homology"/>
<evidence type="ECO:0000259" key="12">
    <source>
        <dbReference type="SMART" id="SM00852"/>
    </source>
</evidence>
<evidence type="ECO:0000256" key="3">
    <source>
        <dbReference type="ARBA" id="ARBA00005046"/>
    </source>
</evidence>
<evidence type="ECO:0000256" key="2">
    <source>
        <dbReference type="ARBA" id="ARBA00002901"/>
    </source>
</evidence>
<comment type="pathway">
    <text evidence="3 11">Cofactor biosynthesis; molybdopterin biosynthesis.</text>
</comment>
<dbReference type="Pfam" id="PF00994">
    <property type="entry name" value="MoCF_biosynth"/>
    <property type="match status" value="1"/>
</dbReference>
<keyword evidence="6 11" id="KW-0808">Transferase</keyword>
<keyword evidence="8 11" id="KW-0460">Magnesium</keyword>
<protein>
    <recommendedName>
        <fullName evidence="11">Molybdopterin molybdenumtransferase</fullName>
        <ecNumber evidence="11">2.10.1.1</ecNumber>
    </recommendedName>
</protein>
<dbReference type="GO" id="GO:0005829">
    <property type="term" value="C:cytosol"/>
    <property type="evidence" value="ECO:0007669"/>
    <property type="project" value="TreeGrafter"/>
</dbReference>
<dbReference type="InterPro" id="IPR005110">
    <property type="entry name" value="MoeA_linker/N"/>
</dbReference>
<dbReference type="Gene3D" id="2.170.190.11">
    <property type="entry name" value="Molybdopterin biosynthesis moea protein, domain 3"/>
    <property type="match status" value="1"/>
</dbReference>
<dbReference type="SUPFAM" id="SSF53218">
    <property type="entry name" value="Molybdenum cofactor biosynthesis proteins"/>
    <property type="match status" value="1"/>
</dbReference>
<evidence type="ECO:0000313" key="14">
    <source>
        <dbReference type="Proteomes" id="UP000192761"/>
    </source>
</evidence>
<dbReference type="FunFam" id="3.40.980.10:FF:000004">
    <property type="entry name" value="Molybdopterin molybdenumtransferase"/>
    <property type="match status" value="1"/>
</dbReference>
<dbReference type="PANTHER" id="PTHR10192:SF5">
    <property type="entry name" value="GEPHYRIN"/>
    <property type="match status" value="1"/>
</dbReference>
<dbReference type="EC" id="2.10.1.1" evidence="11"/>
<comment type="cofactor">
    <cofactor evidence="1 11">
        <name>Mg(2+)</name>
        <dbReference type="ChEBI" id="CHEBI:18420"/>
    </cofactor>
</comment>
<dbReference type="PROSITE" id="PS01079">
    <property type="entry name" value="MOCF_BIOSYNTHESIS_2"/>
    <property type="match status" value="1"/>
</dbReference>
<dbReference type="Proteomes" id="UP000192761">
    <property type="component" value="Unassembled WGS sequence"/>
</dbReference>
<evidence type="ECO:0000256" key="9">
    <source>
        <dbReference type="ARBA" id="ARBA00023150"/>
    </source>
</evidence>
<dbReference type="Gene3D" id="3.40.980.10">
    <property type="entry name" value="MoaB/Mog-like domain"/>
    <property type="match status" value="1"/>
</dbReference>
<comment type="function">
    <text evidence="2 11">Catalyzes the insertion of molybdate into adenylated molybdopterin with the concomitant release of AMP.</text>
</comment>
<evidence type="ECO:0000256" key="6">
    <source>
        <dbReference type="ARBA" id="ARBA00022679"/>
    </source>
</evidence>
<keyword evidence="9 11" id="KW-0501">Molybdenum cofactor biosynthesis</keyword>
<dbReference type="GO" id="GO:0061599">
    <property type="term" value="F:molybdopterin molybdotransferase activity"/>
    <property type="evidence" value="ECO:0007669"/>
    <property type="project" value="UniProtKB-UniRule"/>
</dbReference>
<dbReference type="SUPFAM" id="SSF63882">
    <property type="entry name" value="MoeA N-terminal region -like"/>
    <property type="match status" value="1"/>
</dbReference>
<dbReference type="AlphaFoldDB" id="A0A1W1XHT9"/>
<dbReference type="Gene3D" id="2.40.340.10">
    <property type="entry name" value="MoeA, C-terminal, domain IV"/>
    <property type="match status" value="1"/>
</dbReference>
<evidence type="ECO:0000256" key="1">
    <source>
        <dbReference type="ARBA" id="ARBA00001946"/>
    </source>
</evidence>
<dbReference type="GO" id="GO:0046872">
    <property type="term" value="F:metal ion binding"/>
    <property type="evidence" value="ECO:0007669"/>
    <property type="project" value="UniProtKB-UniRule"/>
</dbReference>
<dbReference type="InterPro" id="IPR005111">
    <property type="entry name" value="MoeA_C_domain_IV"/>
</dbReference>
<accession>A0A1W1XHT9</accession>
<keyword evidence="7 11" id="KW-0479">Metal-binding</keyword>
<dbReference type="STRING" id="1121001.SAMN02745857_01534"/>
<gene>
    <name evidence="13" type="ORF">SAMN02745857_01534</name>
</gene>
<dbReference type="InterPro" id="IPR036135">
    <property type="entry name" value="MoeA_linker/N_sf"/>
</dbReference>
<dbReference type="Pfam" id="PF03454">
    <property type="entry name" value="MoeA_C"/>
    <property type="match status" value="1"/>
</dbReference>
<reference evidence="13 14" key="1">
    <citation type="submission" date="2017-04" db="EMBL/GenBank/DDBJ databases">
        <authorList>
            <person name="Afonso C.L."/>
            <person name="Miller P.J."/>
            <person name="Scott M.A."/>
            <person name="Spackman E."/>
            <person name="Goraichik I."/>
            <person name="Dimitrov K.M."/>
            <person name="Suarez D.L."/>
            <person name="Swayne D.E."/>
        </authorList>
    </citation>
    <scope>NUCLEOTIDE SEQUENCE [LARGE SCALE GENOMIC DNA]</scope>
    <source>
        <strain evidence="13 14">DSM 23236</strain>
    </source>
</reference>
<organism evidence="13 14">
    <name type="scientific">Andreprevotia lacus DSM 23236</name>
    <dbReference type="NCBI Taxonomy" id="1121001"/>
    <lineage>
        <taxon>Bacteria</taxon>
        <taxon>Pseudomonadati</taxon>
        <taxon>Pseudomonadota</taxon>
        <taxon>Betaproteobacteria</taxon>
        <taxon>Neisseriales</taxon>
        <taxon>Chitinibacteraceae</taxon>
        <taxon>Andreprevotia</taxon>
    </lineage>
</organism>
<dbReference type="InterPro" id="IPR036688">
    <property type="entry name" value="MoeA_C_domain_IV_sf"/>
</dbReference>
<dbReference type="NCBIfam" id="NF045515">
    <property type="entry name" value="Glp_gephyrin"/>
    <property type="match status" value="1"/>
</dbReference>
<dbReference type="CDD" id="cd00887">
    <property type="entry name" value="MoeA"/>
    <property type="match status" value="1"/>
</dbReference>
<evidence type="ECO:0000256" key="4">
    <source>
        <dbReference type="ARBA" id="ARBA00010763"/>
    </source>
</evidence>
<dbReference type="InterPro" id="IPR036425">
    <property type="entry name" value="MoaB/Mog-like_dom_sf"/>
</dbReference>
<dbReference type="InterPro" id="IPR038987">
    <property type="entry name" value="MoeA-like"/>
</dbReference>
<dbReference type="PANTHER" id="PTHR10192">
    <property type="entry name" value="MOLYBDOPTERIN BIOSYNTHESIS PROTEIN"/>
    <property type="match status" value="1"/>
</dbReference>
<keyword evidence="14" id="KW-1185">Reference proteome</keyword>
<name>A0A1W1XHT9_9NEIS</name>
<sequence length="395" mass="41193">MLTVSEALDRLLTAARPSTATQTLPLAQAHGRIAAAEYRASVDVPALDNSAMDGYALALPFDAPLPDVFPVAQRIAAGQVGSALAPLTAARIFTGAPVPNGATCVVMQEDCDADEHGLRLKPGITPHPDQHIRRRGEDIAQNSVLLQSGEQLDAARIALLAAGGIAEVAVHAPLRVTLLSTGDELAEPGTPLPPGGVYNSNRPMLLAMLQALGCEVIDGGMVPDRRDATEAALLAAAQQSDVVISTGGVSVGEEDHVKAALQALGTLDLWKVAIKPGKPLALGRIGKADFVGLPGNPVSAYVTLQVLVRPFLRKRMGAHQLAPTVWPLPAAFDWPRPDKRQEYLRAALTPAGLQLVGQQGSAMISGLAGAHGLVEVPPGQVIQPGDTVRFLPFTS</sequence>
<dbReference type="RefSeq" id="WP_084090246.1">
    <property type="nucleotide sequence ID" value="NZ_FWXD01000007.1"/>
</dbReference>
<dbReference type="Gene3D" id="3.90.105.10">
    <property type="entry name" value="Molybdopterin biosynthesis moea protein, domain 2"/>
    <property type="match status" value="1"/>
</dbReference>
<dbReference type="Pfam" id="PF03453">
    <property type="entry name" value="MoeA_N"/>
    <property type="match status" value="1"/>
</dbReference>
<evidence type="ECO:0000256" key="11">
    <source>
        <dbReference type="RuleBase" id="RU365090"/>
    </source>
</evidence>
<evidence type="ECO:0000256" key="7">
    <source>
        <dbReference type="ARBA" id="ARBA00022723"/>
    </source>
</evidence>